<dbReference type="InterPro" id="IPR007128">
    <property type="entry name" value="PMF1/Nnf1"/>
</dbReference>
<comment type="subcellular location">
    <subcellularLocation>
        <location evidence="2">Chromosome</location>
        <location evidence="2">Centromere</location>
        <location evidence="2">Kinetochore</location>
    </subcellularLocation>
    <subcellularLocation>
        <location evidence="1">Nucleus</location>
    </subcellularLocation>
</comment>
<keyword evidence="9" id="KW-0137">Centromere</keyword>
<keyword evidence="3" id="KW-0158">Chromosome</keyword>
<sequence>MPDTLSPAGSSTYASDTMYVGDGTWDSTRNTFLLPNLMGLNFDTMRYNGMGNRFRDMDGYHSMIVAHGVIATIVFLGFVPAAIMIVRYYSFYDRYWAYKYHVWLQVLTLLLSTVVFLLGWFAVGPQRSLTNPHHGIGLALYVMVVFQAFWGWLSRKIERGWATVLLGMAQIPMGLTLYGSPKSLFILFAVGAFLWLALFLTCSYIYDEDGVYYGPDTDNRGSYVSGPPPEERRHSNFGRVAGAAAAGAGLAALFARRNRHHEESDVHSSQYDEKYSDEGRRPNWTKRVLEIGAIGGGIALARSMFNRRRERESDNESGRYRPTHAHSDSMTEDTVSRVEEGRATSGTQGPYMHPARRQSYSSMDYSYYTQTDEGHGDQAGQGHGVRNAILGAGAFAAVRNIFRRRKDDDEQRRIEEIKRRDMEEERLARANSKKKYTGDGFFPRRQRPSQSVLSSEMTSDMTPRPPRTPGPVEETVMTGGITEGTESVVPPAAPSHRIVSGSASGTDIETAAAAGAVAGAAVGSASRHRRRSGSGSGSRSRRSDPRDEVSSPPVSVKVKMHNDGRHVTLRKLTEEEAAASRESKRRSRERHGSRRRGSASSLSGGEGAGSDRWRRVEEMERQQAEHVRREQAAARAAESAASAAVTTNVSHPPAPAPVPLAPPVPPAASFQSGPLHPPTASYAATSQLSAPPPPPGPPPPQHLSPASHAATSQMSMSQRPPSNMQHYPPTASQQYPPTASITSPTWTGTEASADYANNRRRRRAERAQARARQQAQHSVEFT</sequence>
<dbReference type="eggNOG" id="ENOG502SCDZ">
    <property type="taxonomic scope" value="Eukaryota"/>
</dbReference>
<feature type="compositionally biased region" description="Basic residues" evidence="10">
    <location>
        <begin position="583"/>
        <end position="597"/>
    </location>
</feature>
<reference evidence="12" key="2">
    <citation type="journal article" date="2014" name="PLoS Genet.">
        <title>Signature gene expression reveals novel clues to the molecular mechanisms of dimorphic transition in Penicillium marneffei.</title>
        <authorList>
            <person name="Yang E."/>
            <person name="Wang G."/>
            <person name="Cai J."/>
            <person name="Woo P.C."/>
            <person name="Lau S.K."/>
            <person name="Yuen K.-Y."/>
            <person name="Chow W.-N."/>
            <person name="Lin X."/>
        </authorList>
    </citation>
    <scope>NUCLEOTIDE SEQUENCE</scope>
    <source>
        <strain evidence="12">PM1</strain>
    </source>
</reference>
<dbReference type="GO" id="GO:0051301">
    <property type="term" value="P:cell division"/>
    <property type="evidence" value="ECO:0007669"/>
    <property type="project" value="UniProtKB-KW"/>
</dbReference>
<name>A0A093URZ6_TALMA</name>
<evidence type="ECO:0000256" key="5">
    <source>
        <dbReference type="ARBA" id="ARBA00022776"/>
    </source>
</evidence>
<evidence type="ECO:0000256" key="1">
    <source>
        <dbReference type="ARBA" id="ARBA00004123"/>
    </source>
</evidence>
<feature type="transmembrane region" description="Helical" evidence="11">
    <location>
        <begin position="135"/>
        <end position="153"/>
    </location>
</feature>
<evidence type="ECO:0000313" key="12">
    <source>
        <dbReference type="EMBL" id="KFX42715.1"/>
    </source>
</evidence>
<feature type="compositionally biased region" description="Basic and acidic residues" evidence="10">
    <location>
        <begin position="560"/>
        <end position="582"/>
    </location>
</feature>
<dbReference type="CDD" id="cd08760">
    <property type="entry name" value="Cyt_b561_FRRS1_like"/>
    <property type="match status" value="1"/>
</dbReference>
<dbReference type="PANTHER" id="PTHR15459">
    <property type="entry name" value="POLYAMINE-MODULATED FACTOR 1"/>
    <property type="match status" value="1"/>
</dbReference>
<dbReference type="AlphaFoldDB" id="A0A093URZ6"/>
<dbReference type="GO" id="GO:0007059">
    <property type="term" value="P:chromosome segregation"/>
    <property type="evidence" value="ECO:0007669"/>
    <property type="project" value="TreeGrafter"/>
</dbReference>
<feature type="compositionally biased region" description="Basic and acidic residues" evidence="10">
    <location>
        <begin position="609"/>
        <end position="632"/>
    </location>
</feature>
<feature type="transmembrane region" description="Helical" evidence="11">
    <location>
        <begin position="185"/>
        <end position="206"/>
    </location>
</feature>
<evidence type="ECO:0000256" key="11">
    <source>
        <dbReference type="SAM" id="Phobius"/>
    </source>
</evidence>
<gene>
    <name evidence="12" type="ORF">GQ26_0410270</name>
</gene>
<proteinExistence type="predicted"/>
<dbReference type="HOGENOM" id="CLU_007077_1_0_1"/>
<feature type="compositionally biased region" description="Pro residues" evidence="10">
    <location>
        <begin position="690"/>
        <end position="702"/>
    </location>
</feature>
<accession>A0A093URZ6</accession>
<feature type="transmembrane region" description="Helical" evidence="11">
    <location>
        <begin position="102"/>
        <end position="123"/>
    </location>
</feature>
<feature type="compositionally biased region" description="Polar residues" evidence="10">
    <location>
        <begin position="711"/>
        <end position="750"/>
    </location>
</feature>
<keyword evidence="4" id="KW-0132">Cell division</keyword>
<dbReference type="PANTHER" id="PTHR15459:SF2">
    <property type="entry name" value="CYTOCHROME B561 DOMAIN-CONTAINING PROTEIN"/>
    <property type="match status" value="1"/>
</dbReference>
<keyword evidence="11" id="KW-0812">Transmembrane</keyword>
<evidence type="ECO:0000256" key="3">
    <source>
        <dbReference type="ARBA" id="ARBA00022454"/>
    </source>
</evidence>
<evidence type="ECO:0000256" key="9">
    <source>
        <dbReference type="ARBA" id="ARBA00023328"/>
    </source>
</evidence>
<keyword evidence="7" id="KW-0539">Nucleus</keyword>
<protein>
    <submittedName>
        <fullName evidence="12">Protein transport protein SEC31</fullName>
    </submittedName>
</protein>
<feature type="region of interest" description="Disordered" evidence="10">
    <location>
        <begin position="428"/>
        <end position="503"/>
    </location>
</feature>
<reference key="1">
    <citation type="journal article" date="2014" name="PLoS Genet.">
        <title>Signature Gene Expression Reveals Novel Clues to the Molecular Mechanisms of Dimorphic Transition in Penicillium marneffei.</title>
        <authorList>
            <person name="Yang E."/>
            <person name="Wang G."/>
            <person name="Cai J."/>
            <person name="Woo P.C."/>
            <person name="Lau S.K."/>
            <person name="Yuen K.-Y."/>
            <person name="Chow W.-N."/>
            <person name="Lin X."/>
        </authorList>
    </citation>
    <scope>NUCLEOTIDE SEQUENCE [LARGE SCALE GENOMIC DNA]</scope>
    <source>
        <strain>PM1</strain>
    </source>
</reference>
<keyword evidence="6" id="KW-0995">Kinetochore</keyword>
<feature type="compositionally biased region" description="Pro residues" evidence="10">
    <location>
        <begin position="652"/>
        <end position="666"/>
    </location>
</feature>
<feature type="compositionally biased region" description="Low complexity" evidence="10">
    <location>
        <begin position="633"/>
        <end position="645"/>
    </location>
</feature>
<feature type="region of interest" description="Disordered" evidence="10">
    <location>
        <begin position="516"/>
        <end position="782"/>
    </location>
</feature>
<feature type="region of interest" description="Disordered" evidence="10">
    <location>
        <begin position="307"/>
        <end position="356"/>
    </location>
</feature>
<keyword evidence="8" id="KW-0131">Cell cycle</keyword>
<dbReference type="GO" id="GO:0000444">
    <property type="term" value="C:MIS12/MIND type complex"/>
    <property type="evidence" value="ECO:0007669"/>
    <property type="project" value="InterPro"/>
</dbReference>
<evidence type="ECO:0000256" key="8">
    <source>
        <dbReference type="ARBA" id="ARBA00023306"/>
    </source>
</evidence>
<evidence type="ECO:0000256" key="6">
    <source>
        <dbReference type="ARBA" id="ARBA00022838"/>
    </source>
</evidence>
<feature type="compositionally biased region" description="Polar residues" evidence="10">
    <location>
        <begin position="448"/>
        <end position="461"/>
    </location>
</feature>
<keyword evidence="11" id="KW-0472">Membrane</keyword>
<feature type="compositionally biased region" description="Basic and acidic residues" evidence="10">
    <location>
        <begin position="307"/>
        <end position="342"/>
    </location>
</feature>
<feature type="transmembrane region" description="Helical" evidence="11">
    <location>
        <begin position="63"/>
        <end position="90"/>
    </location>
</feature>
<dbReference type="EMBL" id="JPOX01000041">
    <property type="protein sequence ID" value="KFX42715.1"/>
    <property type="molecule type" value="Genomic_DNA"/>
</dbReference>
<feature type="transmembrane region" description="Helical" evidence="11">
    <location>
        <begin position="288"/>
        <end position="305"/>
    </location>
</feature>
<evidence type="ECO:0000256" key="2">
    <source>
        <dbReference type="ARBA" id="ARBA00004629"/>
    </source>
</evidence>
<keyword evidence="5" id="KW-0498">Mitosis</keyword>
<feature type="transmembrane region" description="Helical" evidence="11">
    <location>
        <begin position="159"/>
        <end position="178"/>
    </location>
</feature>
<keyword evidence="11" id="KW-1133">Transmembrane helix</keyword>
<evidence type="ECO:0000256" key="4">
    <source>
        <dbReference type="ARBA" id="ARBA00022618"/>
    </source>
</evidence>
<evidence type="ECO:0000256" key="7">
    <source>
        <dbReference type="ARBA" id="ARBA00023242"/>
    </source>
</evidence>
<organism evidence="12">
    <name type="scientific">Talaromyces marneffei PM1</name>
    <dbReference type="NCBI Taxonomy" id="1077442"/>
    <lineage>
        <taxon>Eukaryota</taxon>
        <taxon>Fungi</taxon>
        <taxon>Dikarya</taxon>
        <taxon>Ascomycota</taxon>
        <taxon>Pezizomycotina</taxon>
        <taxon>Eurotiomycetes</taxon>
        <taxon>Eurotiomycetidae</taxon>
        <taxon>Eurotiales</taxon>
        <taxon>Trichocomaceae</taxon>
        <taxon>Talaromyces</taxon>
        <taxon>Talaromyces sect. Talaromyces</taxon>
    </lineage>
</organism>
<comment type="caution">
    <text evidence="12">The sequence shown here is derived from an EMBL/GenBank/DDBJ whole genome shotgun (WGS) entry which is preliminary data.</text>
</comment>
<feature type="compositionally biased region" description="Low complexity" evidence="10">
    <location>
        <begin position="516"/>
        <end position="525"/>
    </location>
</feature>
<dbReference type="GO" id="GO:0005634">
    <property type="term" value="C:nucleus"/>
    <property type="evidence" value="ECO:0007669"/>
    <property type="project" value="UniProtKB-SubCell"/>
</dbReference>
<dbReference type="Gene3D" id="1.20.120.1770">
    <property type="match status" value="1"/>
</dbReference>
<evidence type="ECO:0000256" key="10">
    <source>
        <dbReference type="SAM" id="MobiDB-lite"/>
    </source>
</evidence>